<accession>A0A1G2R269</accession>
<dbReference type="Proteomes" id="UP000179258">
    <property type="component" value="Unassembled WGS sequence"/>
</dbReference>
<dbReference type="EMBL" id="MHTX01000048">
    <property type="protein sequence ID" value="OHA66965.1"/>
    <property type="molecule type" value="Genomic_DNA"/>
</dbReference>
<gene>
    <name evidence="1" type="ORF">A3D59_01745</name>
</gene>
<reference evidence="1 2" key="1">
    <citation type="journal article" date="2016" name="Nat. Commun.">
        <title>Thousands of microbial genomes shed light on interconnected biogeochemical processes in an aquifer system.</title>
        <authorList>
            <person name="Anantharaman K."/>
            <person name="Brown C.T."/>
            <person name="Hug L.A."/>
            <person name="Sharon I."/>
            <person name="Castelle C.J."/>
            <person name="Probst A.J."/>
            <person name="Thomas B.C."/>
            <person name="Singh A."/>
            <person name="Wilkins M.J."/>
            <person name="Karaoz U."/>
            <person name="Brodie E.L."/>
            <person name="Williams K.H."/>
            <person name="Hubbard S.S."/>
            <person name="Banfield J.F."/>
        </authorList>
    </citation>
    <scope>NUCLEOTIDE SEQUENCE [LARGE SCALE GENOMIC DNA]</scope>
</reference>
<protein>
    <submittedName>
        <fullName evidence="1">Uncharacterized protein</fullName>
    </submittedName>
</protein>
<proteinExistence type="predicted"/>
<name>A0A1G2R269_9BACT</name>
<sequence>MKIVKDYISLQELTRMANEEFGDVVKAAVDVEQKIMAVGGELHADEEVSLMERENSKRAYIWGINIYPKKPENERLEFDSMINLKPHSGNRSRNVEDPDIKEKIKAIVRKLISG</sequence>
<dbReference type="Pfam" id="PF18924">
    <property type="entry name" value="DUF5674"/>
    <property type="match status" value="1"/>
</dbReference>
<comment type="caution">
    <text evidence="1">The sequence shown here is derived from an EMBL/GenBank/DDBJ whole genome shotgun (WGS) entry which is preliminary data.</text>
</comment>
<organism evidence="1 2">
    <name type="scientific">Candidatus Wildermuthbacteria bacterium RIFCSPHIGHO2_02_FULL_47_17</name>
    <dbReference type="NCBI Taxonomy" id="1802452"/>
    <lineage>
        <taxon>Bacteria</taxon>
        <taxon>Candidatus Wildermuthiibacteriota</taxon>
    </lineage>
</organism>
<dbReference type="InterPro" id="IPR043731">
    <property type="entry name" value="DUF5674"/>
</dbReference>
<evidence type="ECO:0000313" key="1">
    <source>
        <dbReference type="EMBL" id="OHA66965.1"/>
    </source>
</evidence>
<dbReference type="AlphaFoldDB" id="A0A1G2R269"/>
<evidence type="ECO:0000313" key="2">
    <source>
        <dbReference type="Proteomes" id="UP000179258"/>
    </source>
</evidence>